<dbReference type="AlphaFoldDB" id="A0A7C8IH59"/>
<keyword evidence="8" id="KW-1185">Reference proteome</keyword>
<dbReference type="GO" id="GO:0032259">
    <property type="term" value="P:methylation"/>
    <property type="evidence" value="ECO:0007669"/>
    <property type="project" value="UniProtKB-KW"/>
</dbReference>
<dbReference type="GO" id="GO:0043565">
    <property type="term" value="F:sequence-specific DNA binding"/>
    <property type="evidence" value="ECO:0007669"/>
    <property type="project" value="InterPro"/>
</dbReference>
<accession>A0A7C8IH59</accession>
<dbReference type="Pfam" id="PF02805">
    <property type="entry name" value="Ada_Zn_binding"/>
    <property type="match status" value="1"/>
</dbReference>
<proteinExistence type="predicted"/>
<evidence type="ECO:0000313" key="8">
    <source>
        <dbReference type="Proteomes" id="UP000481858"/>
    </source>
</evidence>
<evidence type="ECO:0000313" key="7">
    <source>
        <dbReference type="EMBL" id="KAF2963561.1"/>
    </source>
</evidence>
<keyword evidence="2" id="KW-0808">Transferase</keyword>
<keyword evidence="5" id="KW-0804">Transcription</keyword>
<dbReference type="InterPro" id="IPR035451">
    <property type="entry name" value="Ada-like_dom_sf"/>
</dbReference>
<dbReference type="InterPro" id="IPR018060">
    <property type="entry name" value="HTH_AraC"/>
</dbReference>
<keyword evidence="3" id="KW-0805">Transcription regulation</keyword>
<name>A0A7C8IH59_9PEZI</name>
<dbReference type="EMBL" id="WUBL01000196">
    <property type="protein sequence ID" value="KAF2963561.1"/>
    <property type="molecule type" value="Genomic_DNA"/>
</dbReference>
<dbReference type="Gene3D" id="1.10.10.60">
    <property type="entry name" value="Homeodomain-like"/>
    <property type="match status" value="1"/>
</dbReference>
<dbReference type="GO" id="GO:0008168">
    <property type="term" value="F:methyltransferase activity"/>
    <property type="evidence" value="ECO:0007669"/>
    <property type="project" value="UniProtKB-KW"/>
</dbReference>
<dbReference type="OrthoDB" id="2447880at2759"/>
<evidence type="ECO:0000256" key="3">
    <source>
        <dbReference type="ARBA" id="ARBA00023015"/>
    </source>
</evidence>
<dbReference type="Proteomes" id="UP000481858">
    <property type="component" value="Unassembled WGS sequence"/>
</dbReference>
<dbReference type="SUPFAM" id="SSF46689">
    <property type="entry name" value="Homeodomain-like"/>
    <property type="match status" value="1"/>
</dbReference>
<keyword evidence="4" id="KW-0010">Activator</keyword>
<evidence type="ECO:0000256" key="1">
    <source>
        <dbReference type="ARBA" id="ARBA00001947"/>
    </source>
</evidence>
<dbReference type="InParanoid" id="A0A7C8IH59"/>
<comment type="caution">
    <text evidence="7">The sequence shown here is derived from an EMBL/GenBank/DDBJ whole genome shotgun (WGS) entry which is preliminary data.</text>
</comment>
<protein>
    <recommendedName>
        <fullName evidence="6">HTH araC/xylS-type domain-containing protein</fullName>
    </recommendedName>
</protein>
<dbReference type="GO" id="GO:0008270">
    <property type="term" value="F:zinc ion binding"/>
    <property type="evidence" value="ECO:0007669"/>
    <property type="project" value="InterPro"/>
</dbReference>
<reference evidence="7 8" key="1">
    <citation type="submission" date="2019-12" db="EMBL/GenBank/DDBJ databases">
        <title>Draft genome sequence of the ascomycete Xylaria multiplex DSM 110363.</title>
        <authorList>
            <person name="Buettner E."/>
            <person name="Kellner H."/>
        </authorList>
    </citation>
    <scope>NUCLEOTIDE SEQUENCE [LARGE SCALE GENOMIC DNA]</scope>
    <source>
        <strain evidence="7 8">DSM 110363</strain>
    </source>
</reference>
<dbReference type="SUPFAM" id="SSF57884">
    <property type="entry name" value="Ada DNA repair protein, N-terminal domain (N-Ada 10)"/>
    <property type="match status" value="1"/>
</dbReference>
<evidence type="ECO:0000256" key="4">
    <source>
        <dbReference type="ARBA" id="ARBA00023159"/>
    </source>
</evidence>
<dbReference type="Pfam" id="PF00165">
    <property type="entry name" value="HTH_AraC"/>
    <property type="match status" value="1"/>
</dbReference>
<evidence type="ECO:0000259" key="6">
    <source>
        <dbReference type="PROSITE" id="PS01124"/>
    </source>
</evidence>
<comment type="cofactor">
    <cofactor evidence="1">
        <name>Zn(2+)</name>
        <dbReference type="ChEBI" id="CHEBI:29105"/>
    </cofactor>
</comment>
<dbReference type="Gene3D" id="3.40.10.10">
    <property type="entry name" value="DNA Methylphosphotriester Repair Domain"/>
    <property type="match status" value="1"/>
</dbReference>
<feature type="domain" description="HTH araC/xylS-type" evidence="6">
    <location>
        <begin position="107"/>
        <end position="187"/>
    </location>
</feature>
<organism evidence="7 8">
    <name type="scientific">Xylaria multiplex</name>
    <dbReference type="NCBI Taxonomy" id="323545"/>
    <lineage>
        <taxon>Eukaryota</taxon>
        <taxon>Fungi</taxon>
        <taxon>Dikarya</taxon>
        <taxon>Ascomycota</taxon>
        <taxon>Pezizomycotina</taxon>
        <taxon>Sordariomycetes</taxon>
        <taxon>Xylariomycetidae</taxon>
        <taxon>Xylariales</taxon>
        <taxon>Xylariaceae</taxon>
        <taxon>Xylaria</taxon>
    </lineage>
</organism>
<dbReference type="InterPro" id="IPR009057">
    <property type="entry name" value="Homeodomain-like_sf"/>
</dbReference>
<sequence>MTRQKTVAIPRDKTKPASSTSILTDEAKWRLVLTHTPTVDFLYAVLSTGIFCRTSCPSRRPRRTNVQFFDSAASAVAAGFRACRRCRPESTDSSHESPQASAEKKIEVACEYVRQRKGEAQLLEIAAHVGLSPRYLHGLFKQVLGTTPGAYAAAVRQEGSIPTIPIAAASDSASHVVDLGNITGFEHLASIDEGACGMFFENSHQSIHDWLPGGLENLSCTSFGQELYSAEWTNHCDLDGVGSLGTSSESLGPRMDTYSLDCVDPSLLDSLGVAS</sequence>
<dbReference type="PROSITE" id="PS01124">
    <property type="entry name" value="HTH_ARAC_FAMILY_2"/>
    <property type="match status" value="1"/>
</dbReference>
<gene>
    <name evidence="7" type="ORF">GQX73_g10014</name>
</gene>
<keyword evidence="2" id="KW-0489">Methyltransferase</keyword>
<evidence type="ECO:0000256" key="2">
    <source>
        <dbReference type="ARBA" id="ARBA00022603"/>
    </source>
</evidence>
<evidence type="ECO:0000256" key="5">
    <source>
        <dbReference type="ARBA" id="ARBA00023163"/>
    </source>
</evidence>
<dbReference type="GO" id="GO:0003700">
    <property type="term" value="F:DNA-binding transcription factor activity"/>
    <property type="evidence" value="ECO:0007669"/>
    <property type="project" value="InterPro"/>
</dbReference>
<dbReference type="InterPro" id="IPR004026">
    <property type="entry name" value="Ada_DNA_repair_Zn-bd"/>
</dbReference>
<dbReference type="GO" id="GO:0006281">
    <property type="term" value="P:DNA repair"/>
    <property type="evidence" value="ECO:0007669"/>
    <property type="project" value="InterPro"/>
</dbReference>